<feature type="transmembrane region" description="Helical" evidence="6">
    <location>
        <begin position="28"/>
        <end position="45"/>
    </location>
</feature>
<dbReference type="InterPro" id="IPR052719">
    <property type="entry name" value="CvpA-like"/>
</dbReference>
<evidence type="ECO:0000313" key="8">
    <source>
        <dbReference type="Proteomes" id="UP001595886"/>
    </source>
</evidence>
<name>A0ABV9R0F7_9GAMM</name>
<evidence type="ECO:0000313" key="7">
    <source>
        <dbReference type="EMBL" id="MFC4822359.1"/>
    </source>
</evidence>
<dbReference type="InterPro" id="IPR003825">
    <property type="entry name" value="Colicin-V_CvpA"/>
</dbReference>
<organism evidence="7 8">
    <name type="scientific">Dokdonella ginsengisoli</name>
    <dbReference type="NCBI Taxonomy" id="363846"/>
    <lineage>
        <taxon>Bacteria</taxon>
        <taxon>Pseudomonadati</taxon>
        <taxon>Pseudomonadota</taxon>
        <taxon>Gammaproteobacteria</taxon>
        <taxon>Lysobacterales</taxon>
        <taxon>Rhodanobacteraceae</taxon>
        <taxon>Dokdonella</taxon>
    </lineage>
</organism>
<accession>A0ABV9R0F7</accession>
<keyword evidence="3 6" id="KW-1133">Transmembrane helix</keyword>
<proteinExistence type="predicted"/>
<evidence type="ECO:0000256" key="4">
    <source>
        <dbReference type="ARBA" id="ARBA00023136"/>
    </source>
</evidence>
<keyword evidence="4 6" id="KW-0472">Membrane</keyword>
<dbReference type="RefSeq" id="WP_380022636.1">
    <property type="nucleotide sequence ID" value="NZ_JBHSHD010000016.1"/>
</dbReference>
<reference evidence="8" key="1">
    <citation type="journal article" date="2019" name="Int. J. Syst. Evol. Microbiol.">
        <title>The Global Catalogue of Microorganisms (GCM) 10K type strain sequencing project: providing services to taxonomists for standard genome sequencing and annotation.</title>
        <authorList>
            <consortium name="The Broad Institute Genomics Platform"/>
            <consortium name="The Broad Institute Genome Sequencing Center for Infectious Disease"/>
            <person name="Wu L."/>
            <person name="Ma J."/>
        </authorList>
    </citation>
    <scope>NUCLEOTIDE SEQUENCE [LARGE SCALE GENOMIC DNA]</scope>
    <source>
        <strain evidence="8">CCUG 30340</strain>
    </source>
</reference>
<evidence type="ECO:0000256" key="6">
    <source>
        <dbReference type="SAM" id="Phobius"/>
    </source>
</evidence>
<comment type="caution">
    <text evidence="7">The sequence shown here is derived from an EMBL/GenBank/DDBJ whole genome shotgun (WGS) entry which is preliminary data.</text>
</comment>
<evidence type="ECO:0000256" key="2">
    <source>
        <dbReference type="ARBA" id="ARBA00022692"/>
    </source>
</evidence>
<dbReference type="Proteomes" id="UP001595886">
    <property type="component" value="Unassembled WGS sequence"/>
</dbReference>
<dbReference type="EMBL" id="JBHSHD010000016">
    <property type="protein sequence ID" value="MFC4822359.1"/>
    <property type="molecule type" value="Genomic_DNA"/>
</dbReference>
<keyword evidence="8" id="KW-1185">Reference proteome</keyword>
<feature type="transmembrane region" description="Helical" evidence="6">
    <location>
        <begin position="65"/>
        <end position="85"/>
    </location>
</feature>
<feature type="region of interest" description="Disordered" evidence="5">
    <location>
        <begin position="167"/>
        <end position="186"/>
    </location>
</feature>
<feature type="transmembrane region" description="Helical" evidence="6">
    <location>
        <begin position="106"/>
        <end position="127"/>
    </location>
</feature>
<gene>
    <name evidence="7" type="ORF">ACFO6Q_18690</name>
</gene>
<dbReference type="PANTHER" id="PTHR36926">
    <property type="entry name" value="COLICIN V PRODUCTION PROTEIN"/>
    <property type="match status" value="1"/>
</dbReference>
<evidence type="ECO:0000256" key="5">
    <source>
        <dbReference type="SAM" id="MobiDB-lite"/>
    </source>
</evidence>
<evidence type="ECO:0000256" key="3">
    <source>
        <dbReference type="ARBA" id="ARBA00022989"/>
    </source>
</evidence>
<evidence type="ECO:0000256" key="1">
    <source>
        <dbReference type="ARBA" id="ARBA00004141"/>
    </source>
</evidence>
<dbReference type="Pfam" id="PF02674">
    <property type="entry name" value="Colicin_V"/>
    <property type="match status" value="1"/>
</dbReference>
<protein>
    <submittedName>
        <fullName evidence="7">CvpA family protein</fullName>
    </submittedName>
</protein>
<sequence>MNWADYAILAVLGLSVLMGLWRGFIGEVLALAVWACAFWVAWMLGPALAEQFSGSISTPSVRVLLGYGLCFIAVLIAGAIVTFLMRKLVEGSGLSGSDRLLGMVFGLVRGIALVVLIVLLLGFTPFARDPWWGQSRLLPSFEPGARWLRERLPAEVASYLEPAAGALIRPPESDRKPPAVPNPTST</sequence>
<comment type="subcellular location">
    <subcellularLocation>
        <location evidence="1">Membrane</location>
        <topology evidence="1">Multi-pass membrane protein</topology>
    </subcellularLocation>
</comment>
<dbReference type="PANTHER" id="PTHR36926:SF1">
    <property type="entry name" value="COLICIN V PRODUCTION PROTEIN"/>
    <property type="match status" value="1"/>
</dbReference>
<keyword evidence="2 6" id="KW-0812">Transmembrane</keyword>